<name>A0A9W9T991_9EURO</name>
<dbReference type="Proteomes" id="UP001150942">
    <property type="component" value="Unassembled WGS sequence"/>
</dbReference>
<reference evidence="1" key="1">
    <citation type="submission" date="2022-11" db="EMBL/GenBank/DDBJ databases">
        <authorList>
            <person name="Petersen C."/>
        </authorList>
    </citation>
    <scope>NUCLEOTIDE SEQUENCE</scope>
    <source>
        <strain evidence="1">IBT 20477</strain>
    </source>
</reference>
<dbReference type="EMBL" id="JAPQKQ010000001">
    <property type="protein sequence ID" value="KAJ5214056.1"/>
    <property type="molecule type" value="Genomic_DNA"/>
</dbReference>
<evidence type="ECO:0000313" key="2">
    <source>
        <dbReference type="Proteomes" id="UP001150942"/>
    </source>
</evidence>
<reference evidence="1" key="2">
    <citation type="journal article" date="2023" name="IMA Fungus">
        <title>Comparative genomic study of the Penicillium genus elucidates a diverse pangenome and 15 lateral gene transfer events.</title>
        <authorList>
            <person name="Petersen C."/>
            <person name="Sorensen T."/>
            <person name="Nielsen M.R."/>
            <person name="Sondergaard T.E."/>
            <person name="Sorensen J.L."/>
            <person name="Fitzpatrick D.A."/>
            <person name="Frisvad J.C."/>
            <person name="Nielsen K.L."/>
        </authorList>
    </citation>
    <scope>NUCLEOTIDE SEQUENCE</scope>
    <source>
        <strain evidence="1">IBT 20477</strain>
    </source>
</reference>
<protein>
    <submittedName>
        <fullName evidence="1">Uncharacterized protein</fullName>
    </submittedName>
</protein>
<keyword evidence="2" id="KW-1185">Reference proteome</keyword>
<evidence type="ECO:0000313" key="1">
    <source>
        <dbReference type="EMBL" id="KAJ5214056.1"/>
    </source>
</evidence>
<gene>
    <name evidence="1" type="ORF">N7449_001225</name>
</gene>
<dbReference type="AlphaFoldDB" id="A0A9W9T991"/>
<accession>A0A9W9T991</accession>
<sequence>MCELCPKAPDGWIPVYDGGDGMAQDQDGNFIPKNFGRRRPAGLAQQERGRGSCQCIVENQRFFFWVFSQNPIVKFHSDFTLLLKFRARRSPSSDLAR</sequence>
<comment type="caution">
    <text evidence="1">The sequence shown here is derived from an EMBL/GenBank/DDBJ whole genome shotgun (WGS) entry which is preliminary data.</text>
</comment>
<proteinExistence type="predicted"/>
<organism evidence="1 2">
    <name type="scientific">Penicillium cf. viridicatum</name>
    <dbReference type="NCBI Taxonomy" id="2972119"/>
    <lineage>
        <taxon>Eukaryota</taxon>
        <taxon>Fungi</taxon>
        <taxon>Dikarya</taxon>
        <taxon>Ascomycota</taxon>
        <taxon>Pezizomycotina</taxon>
        <taxon>Eurotiomycetes</taxon>
        <taxon>Eurotiomycetidae</taxon>
        <taxon>Eurotiales</taxon>
        <taxon>Aspergillaceae</taxon>
        <taxon>Penicillium</taxon>
    </lineage>
</organism>